<evidence type="ECO:0000313" key="5">
    <source>
        <dbReference type="Proteomes" id="UP000051439"/>
    </source>
</evidence>
<keyword evidence="5" id="KW-1185">Reference proteome</keyword>
<evidence type="ECO:0000259" key="3">
    <source>
        <dbReference type="Pfam" id="PF19087"/>
    </source>
</evidence>
<dbReference type="RefSeq" id="WP_054654332.1">
    <property type="nucleotide sequence ID" value="NZ_AZEB01000004.1"/>
</dbReference>
<gene>
    <name evidence="4" type="ORF">FC98_GL001936</name>
</gene>
<comment type="caution">
    <text evidence="4">The sequence shown here is derived from an EMBL/GenBank/DDBJ whole genome shotgun (WGS) entry which is preliminary data.</text>
</comment>
<dbReference type="AlphaFoldDB" id="A0A0R1NRF3"/>
<keyword evidence="2" id="KW-0732">Signal</keyword>
<name>A0A0R1NRF3_9LACO</name>
<feature type="domain" description="DUF5776" evidence="3">
    <location>
        <begin position="566"/>
        <end position="632"/>
    </location>
</feature>
<feature type="signal peptide" evidence="2">
    <location>
        <begin position="1"/>
        <end position="21"/>
    </location>
</feature>
<sequence length="710" mass="79033">MKSQKHLLTALILMCSTILLTTTITQFTTTPVTIIARADSSAYQSISDIMPNQKLQELVLYNMKEQGLVDSSTTLATISTADFTTALGQLTSLTWDPGTPGKDQTYNNLDTVVKNSNGAIEPEVNPGNYSLKGLEYATNLKTLKLAADSNYGSKFYRGDIIDVTPLENLTHLEHINLAGNRITDVSPIDHQHLPNVTWLDVSGNCIANLNVLDANDYTQNFAWSEQIIFHSPITLHGNSYTWENVFKDALPKNSTNSAVGAPYQSKNIELAPDVMGYFIPDYPHYQQLEVWQNGIARGGTQTITGDTKDNITFTGLAQQIKPNYVKNDPWGTTATVINTGSKTDSYYMIACYGTSISSDTIDYYLPYTIASEINYTIHLVDENGQSLNKDVSGKGYAGDKVNVPTIPGYTVNDSKVVSGQVVIPEAGGTITVVYKKNANPVTPVNPDTPSVTSDTNPAVTPSSESTVPSKTESRPATPTKESFVGQAVYSLRKIHLYKNTNFTKAARKASYSKKPRPYRPMFVVTGYRRSATGKLRYKVRDVNHASKTDGLVGYITANWNYVRPVYYQSKYKTLTVINPRGVNAYKKVNLTKKVRNYKQGTVLHVTKFIHHNLTTRYVLSNGNYITGNRKLVKMGKQKMPRYVRAKKDLKRYKTINLTERNKHIKRGTKIRIKNYDFSHANSVTKAGTLRYHIAGGYITGNTKYVKVIKR</sequence>
<dbReference type="Gene3D" id="3.10.20.320">
    <property type="entry name" value="Putative peptidoglycan bound protein (lpxtg motif)"/>
    <property type="match status" value="1"/>
</dbReference>
<dbReference type="PROSITE" id="PS51450">
    <property type="entry name" value="LRR"/>
    <property type="match status" value="1"/>
</dbReference>
<accession>A0A0R1NRF3</accession>
<reference evidence="4 5" key="1">
    <citation type="journal article" date="2015" name="Genome Announc.">
        <title>Expanding the biotechnology potential of lactobacilli through comparative genomics of 213 strains and associated genera.</title>
        <authorList>
            <person name="Sun Z."/>
            <person name="Harris H.M."/>
            <person name="McCann A."/>
            <person name="Guo C."/>
            <person name="Argimon S."/>
            <person name="Zhang W."/>
            <person name="Yang X."/>
            <person name="Jeffery I.B."/>
            <person name="Cooney J.C."/>
            <person name="Kagawa T.F."/>
            <person name="Liu W."/>
            <person name="Song Y."/>
            <person name="Salvetti E."/>
            <person name="Wrobel A."/>
            <person name="Rasinkangas P."/>
            <person name="Parkhill J."/>
            <person name="Rea M.C."/>
            <person name="O'Sullivan O."/>
            <person name="Ritari J."/>
            <person name="Douillard F.P."/>
            <person name="Paul Ross R."/>
            <person name="Yang R."/>
            <person name="Briner A.E."/>
            <person name="Felis G.E."/>
            <person name="de Vos W.M."/>
            <person name="Barrangou R."/>
            <person name="Klaenhammer T.R."/>
            <person name="Caufield P.W."/>
            <person name="Cui Y."/>
            <person name="Zhang H."/>
            <person name="O'Toole P.W."/>
        </authorList>
    </citation>
    <scope>NUCLEOTIDE SEQUENCE [LARGE SCALE GENOMIC DNA]</scope>
    <source>
        <strain evidence="4 5">DSM 19906</strain>
    </source>
</reference>
<evidence type="ECO:0000256" key="1">
    <source>
        <dbReference type="SAM" id="MobiDB-lite"/>
    </source>
</evidence>
<feature type="chain" id="PRO_5038533743" description="DUF5776 domain-containing protein" evidence="2">
    <location>
        <begin position="22"/>
        <end position="710"/>
    </location>
</feature>
<evidence type="ECO:0000256" key="2">
    <source>
        <dbReference type="SAM" id="SignalP"/>
    </source>
</evidence>
<dbReference type="InterPro" id="IPR032675">
    <property type="entry name" value="LRR_dom_sf"/>
</dbReference>
<dbReference type="PATRIC" id="fig|1423766.4.peg.2008"/>
<dbReference type="Pfam" id="PF13855">
    <property type="entry name" value="LRR_8"/>
    <property type="match status" value="1"/>
</dbReference>
<feature type="domain" description="DUF5776" evidence="3">
    <location>
        <begin position="637"/>
        <end position="705"/>
    </location>
</feature>
<dbReference type="InterPro" id="IPR001611">
    <property type="entry name" value="Leu-rich_rpt"/>
</dbReference>
<dbReference type="Gene3D" id="3.80.10.10">
    <property type="entry name" value="Ribonuclease Inhibitor"/>
    <property type="match status" value="1"/>
</dbReference>
<feature type="region of interest" description="Disordered" evidence="1">
    <location>
        <begin position="439"/>
        <end position="479"/>
    </location>
</feature>
<organism evidence="4 5">
    <name type="scientific">Lentilactobacillus kisonensis DSM 19906 = JCM 15041</name>
    <dbReference type="NCBI Taxonomy" id="1423766"/>
    <lineage>
        <taxon>Bacteria</taxon>
        <taxon>Bacillati</taxon>
        <taxon>Bacillota</taxon>
        <taxon>Bacilli</taxon>
        <taxon>Lactobacillales</taxon>
        <taxon>Lactobacillaceae</taxon>
        <taxon>Lentilactobacillus</taxon>
    </lineage>
</organism>
<dbReference type="Pfam" id="PF19087">
    <property type="entry name" value="DUF5776"/>
    <property type="match status" value="2"/>
</dbReference>
<protein>
    <recommendedName>
        <fullName evidence="3">DUF5776 domain-containing protein</fullName>
    </recommendedName>
</protein>
<dbReference type="SUPFAM" id="SSF52058">
    <property type="entry name" value="L domain-like"/>
    <property type="match status" value="1"/>
</dbReference>
<dbReference type="Proteomes" id="UP000051439">
    <property type="component" value="Unassembled WGS sequence"/>
</dbReference>
<dbReference type="InterPro" id="IPR044081">
    <property type="entry name" value="DUF5776"/>
</dbReference>
<dbReference type="EMBL" id="AZEB01000004">
    <property type="protein sequence ID" value="KRL22703.1"/>
    <property type="molecule type" value="Genomic_DNA"/>
</dbReference>
<evidence type="ECO:0000313" key="4">
    <source>
        <dbReference type="EMBL" id="KRL22703.1"/>
    </source>
</evidence>
<proteinExistence type="predicted"/>